<name>A0A7M1RZ38_9CAUD</name>
<dbReference type="Gene3D" id="3.90.75.20">
    <property type="match status" value="1"/>
</dbReference>
<sequence length="246" mass="29151">MNKYYKIKGYEDYFITKSGKIFSTLSNQELKYDRSCHGYCKVKLMDRRLGRFITLQVHRIVANQFIPNPRNLPEVNHKDGNHANNSVYNLEWCTSEYNHRHAVENNLYKVEEDSPRAKLTKEQVLSIYKELESCKNKTIIAKRYNVSDALIGEIVRGVRWSKTYKEYYGKPSEYKKPKRKKLSQQELRSILWKYFIEHKNNITIEKETGVTNGYISKIVRGIVYPKEVNAYLLEIKKKLDNQQPNL</sequence>
<dbReference type="GeneID" id="65129976"/>
<dbReference type="SUPFAM" id="SSF54060">
    <property type="entry name" value="His-Me finger endonucleases"/>
    <property type="match status" value="1"/>
</dbReference>
<dbReference type="EMBL" id="MT774389">
    <property type="protein sequence ID" value="QOR59414.1"/>
    <property type="molecule type" value="Genomic_DNA"/>
</dbReference>
<dbReference type="InterPro" id="IPR044925">
    <property type="entry name" value="His-Me_finger_sf"/>
</dbReference>
<dbReference type="RefSeq" id="YP_010111572.1">
    <property type="nucleotide sequence ID" value="NC_055882.1"/>
</dbReference>
<evidence type="ECO:0008006" key="3">
    <source>
        <dbReference type="Google" id="ProtNLM"/>
    </source>
</evidence>
<dbReference type="Proteomes" id="UP000593686">
    <property type="component" value="Genome"/>
</dbReference>
<reference evidence="1 2" key="1">
    <citation type="submission" date="2020-07" db="EMBL/GenBank/DDBJ databases">
        <title>Taxonomic proposal: Crassvirales, a new order of highly abundant and diverse bacterial viruses.</title>
        <authorList>
            <person name="Shkoporov A.N."/>
            <person name="Stockdale S.R."/>
            <person name="Guerin E."/>
            <person name="Ross R.P."/>
            <person name="Hill C."/>
        </authorList>
    </citation>
    <scope>NUCLEOTIDE SEQUENCE [LARGE SCALE GENOMIC DNA]</scope>
</reference>
<protein>
    <recommendedName>
        <fullName evidence="3">HNH nuclease domain-containing protein</fullName>
    </recommendedName>
</protein>
<proteinExistence type="predicted"/>
<keyword evidence="2" id="KW-1185">Reference proteome</keyword>
<accession>A0A7M1RZ38</accession>
<evidence type="ECO:0000313" key="2">
    <source>
        <dbReference type="Proteomes" id="UP000593686"/>
    </source>
</evidence>
<evidence type="ECO:0000313" key="1">
    <source>
        <dbReference type="EMBL" id="QOR59414.1"/>
    </source>
</evidence>
<dbReference type="KEGG" id="vg:65129976"/>
<organism evidence="1 2">
    <name type="scientific">uncultured phage cr116_1</name>
    <dbReference type="NCBI Taxonomy" id="2772073"/>
    <lineage>
        <taxon>Viruses</taxon>
        <taxon>Duplodnaviria</taxon>
        <taxon>Heunggongvirae</taxon>
        <taxon>Uroviricota</taxon>
        <taxon>Caudoviricetes</taxon>
        <taxon>Crassvirales</taxon>
        <taxon>Steigviridae</taxon>
        <taxon>Asinivirinae</taxon>
        <taxon>Pamirivirus</taxon>
        <taxon>Pamirivirus faecium</taxon>
    </lineage>
</organism>